<comment type="caution">
    <text evidence="7">The sequence shown here is derived from an EMBL/GenBank/DDBJ whole genome shotgun (WGS) entry which is preliminary data.</text>
</comment>
<evidence type="ECO:0000256" key="1">
    <source>
        <dbReference type="ARBA" id="ARBA00004141"/>
    </source>
</evidence>
<gene>
    <name evidence="7" type="ORF">OBE_17496</name>
</gene>
<dbReference type="InterPro" id="IPR051611">
    <property type="entry name" value="ECF_transporter_component"/>
</dbReference>
<proteinExistence type="predicted"/>
<feature type="transmembrane region" description="Helical" evidence="6">
    <location>
        <begin position="148"/>
        <end position="173"/>
    </location>
</feature>
<keyword evidence="4 6" id="KW-1133">Transmembrane helix</keyword>
<dbReference type="Pfam" id="PF02361">
    <property type="entry name" value="CbiQ"/>
    <property type="match status" value="1"/>
</dbReference>
<dbReference type="PANTHER" id="PTHR34857">
    <property type="entry name" value="SLL0384 PROTEIN"/>
    <property type="match status" value="1"/>
</dbReference>
<evidence type="ECO:0000256" key="5">
    <source>
        <dbReference type="ARBA" id="ARBA00023136"/>
    </source>
</evidence>
<keyword evidence="2" id="KW-1003">Cell membrane</keyword>
<comment type="subcellular location">
    <subcellularLocation>
        <location evidence="1">Membrane</location>
        <topology evidence="1">Multi-pass membrane protein</topology>
    </subcellularLocation>
</comment>
<organism evidence="7">
    <name type="scientific">human gut metagenome</name>
    <dbReference type="NCBI Taxonomy" id="408170"/>
    <lineage>
        <taxon>unclassified sequences</taxon>
        <taxon>metagenomes</taxon>
        <taxon>organismal metagenomes</taxon>
    </lineage>
</organism>
<dbReference type="GO" id="GO:0005886">
    <property type="term" value="C:plasma membrane"/>
    <property type="evidence" value="ECO:0007669"/>
    <property type="project" value="UniProtKB-ARBA"/>
</dbReference>
<evidence type="ECO:0000256" key="4">
    <source>
        <dbReference type="ARBA" id="ARBA00022989"/>
    </source>
</evidence>
<reference evidence="7" key="1">
    <citation type="journal article" date="2013" name="Environ. Microbiol.">
        <title>Microbiota from the distal guts of lean and obese adolescents exhibit partial functional redundancy besides clear differences in community structure.</title>
        <authorList>
            <person name="Ferrer M."/>
            <person name="Ruiz A."/>
            <person name="Lanza F."/>
            <person name="Haange S.B."/>
            <person name="Oberbach A."/>
            <person name="Till H."/>
            <person name="Bargiela R."/>
            <person name="Campoy C."/>
            <person name="Segura M.T."/>
            <person name="Richter M."/>
            <person name="von Bergen M."/>
            <person name="Seifert J."/>
            <person name="Suarez A."/>
        </authorList>
    </citation>
    <scope>NUCLEOTIDE SEQUENCE</scope>
</reference>
<evidence type="ECO:0000256" key="3">
    <source>
        <dbReference type="ARBA" id="ARBA00022692"/>
    </source>
</evidence>
<keyword evidence="5 6" id="KW-0472">Membrane</keyword>
<dbReference type="EMBL" id="AJWZ01011673">
    <property type="protein sequence ID" value="EKC44414.1"/>
    <property type="molecule type" value="Genomic_DNA"/>
</dbReference>
<keyword evidence="3 6" id="KW-0812">Transmembrane</keyword>
<name>K1RLI5_9ZZZZ</name>
<evidence type="ECO:0000256" key="6">
    <source>
        <dbReference type="SAM" id="Phobius"/>
    </source>
</evidence>
<accession>K1RLI5</accession>
<dbReference type="InterPro" id="IPR003339">
    <property type="entry name" value="ABC/ECF_trnsptr_transmembrane"/>
</dbReference>
<evidence type="ECO:0000313" key="7">
    <source>
        <dbReference type="EMBL" id="EKC44414.1"/>
    </source>
</evidence>
<evidence type="ECO:0000256" key="2">
    <source>
        <dbReference type="ARBA" id="ARBA00022475"/>
    </source>
</evidence>
<dbReference type="AlphaFoldDB" id="K1RLI5"/>
<dbReference type="CDD" id="cd16914">
    <property type="entry name" value="EcfT"/>
    <property type="match status" value="1"/>
</dbReference>
<dbReference type="PANTHER" id="PTHR34857:SF2">
    <property type="entry name" value="SLL0384 PROTEIN"/>
    <property type="match status" value="1"/>
</dbReference>
<protein>
    <submittedName>
        <fullName evidence="7">Cobalt transport protein</fullName>
    </submittedName>
</protein>
<sequence>MLFKFMFCRTLRGILNFLVLFTTGFFCRILPSVAIAAYAVKTTTVSELISGMERIHMPKEVTIPLTVMFRFFPTVFQESEAISDAMKMRGIKLGGKKSSKILEYKLIPMITCSVKIGEELSAAAITRGLGAPVKRTNICQLKFNFADVVLILFCCFVVFWAIASPIISAGGILP</sequence>